<feature type="domain" description="Glycosyl transferase family 1" evidence="1">
    <location>
        <begin position="165"/>
        <end position="330"/>
    </location>
</feature>
<organism evidence="2 3">
    <name type="scientific">Paenibacillus segetis</name>
    <dbReference type="NCBI Taxonomy" id="1325360"/>
    <lineage>
        <taxon>Bacteria</taxon>
        <taxon>Bacillati</taxon>
        <taxon>Bacillota</taxon>
        <taxon>Bacilli</taxon>
        <taxon>Bacillales</taxon>
        <taxon>Paenibacillaceae</taxon>
        <taxon>Paenibacillus</taxon>
    </lineage>
</organism>
<gene>
    <name evidence="2" type="ORF">GCM10008013_39390</name>
</gene>
<dbReference type="PANTHER" id="PTHR45947">
    <property type="entry name" value="SULFOQUINOVOSYL TRANSFERASE SQD2"/>
    <property type="match status" value="1"/>
</dbReference>
<evidence type="ECO:0000259" key="1">
    <source>
        <dbReference type="Pfam" id="PF00534"/>
    </source>
</evidence>
<comment type="caution">
    <text evidence="2">The sequence shown here is derived from an EMBL/GenBank/DDBJ whole genome shotgun (WGS) entry which is preliminary data.</text>
</comment>
<dbReference type="Pfam" id="PF00534">
    <property type="entry name" value="Glycos_transf_1"/>
    <property type="match status" value="1"/>
</dbReference>
<keyword evidence="3" id="KW-1185">Reference proteome</keyword>
<dbReference type="Proteomes" id="UP000659344">
    <property type="component" value="Unassembled WGS sequence"/>
</dbReference>
<dbReference type="PANTHER" id="PTHR45947:SF3">
    <property type="entry name" value="SULFOQUINOVOSYL TRANSFERASE SQD2"/>
    <property type="match status" value="1"/>
</dbReference>
<evidence type="ECO:0000313" key="3">
    <source>
        <dbReference type="Proteomes" id="UP000659344"/>
    </source>
</evidence>
<dbReference type="InterPro" id="IPR001296">
    <property type="entry name" value="Glyco_trans_1"/>
</dbReference>
<proteinExistence type="predicted"/>
<dbReference type="RefSeq" id="WP_188541589.1">
    <property type="nucleotide sequence ID" value="NZ_BMFT01000003.1"/>
</dbReference>
<name>A0ABQ1YR83_9BACL</name>
<dbReference type="Gene3D" id="3.40.50.2000">
    <property type="entry name" value="Glycogen Phosphorylase B"/>
    <property type="match status" value="1"/>
</dbReference>
<protein>
    <recommendedName>
        <fullName evidence="1">Glycosyl transferase family 1 domain-containing protein</fullName>
    </recommendedName>
</protein>
<sequence length="353" mass="40454">MNVLFVFYVPSGGVETLNRQRCQALRRYGIQAECLYYDWGAGMQNKIDFPIYVTRDEAEIRHILNARNYHAIIVTTDHASFEWFRRLGYDGKLVLEIQGYGSKDNAREKLTEALPVVNAHVSGLINPNTPHIASLFKELYPNIPQFHFNNCFDTEHFTYQVQPTPEHPIIAWIGRIEDNKNWREILYITDLLSYYIPDIQLWMFEDSNLAIPHEREEFIQMLDHLNLRHRLTLRSNVPNGEMPAYLSMVGDSGGFLCSTSKVEGAPLVILEAMSCRCPVLATNSDGVTTSIVHNVTGKSYEQGNLAQAVNEAIELMSYHGLRENIKNAAQLHLQTAFNSELYCRNFIDMLYSI</sequence>
<dbReference type="SUPFAM" id="SSF53756">
    <property type="entry name" value="UDP-Glycosyltransferase/glycogen phosphorylase"/>
    <property type="match status" value="1"/>
</dbReference>
<dbReference type="InterPro" id="IPR050194">
    <property type="entry name" value="Glycosyltransferase_grp1"/>
</dbReference>
<dbReference type="CDD" id="cd03801">
    <property type="entry name" value="GT4_PimA-like"/>
    <property type="match status" value="1"/>
</dbReference>
<dbReference type="EMBL" id="BMFT01000003">
    <property type="protein sequence ID" value="GGH33945.1"/>
    <property type="molecule type" value="Genomic_DNA"/>
</dbReference>
<accession>A0ABQ1YR83</accession>
<evidence type="ECO:0000313" key="2">
    <source>
        <dbReference type="EMBL" id="GGH33945.1"/>
    </source>
</evidence>
<reference evidence="3" key="1">
    <citation type="journal article" date="2019" name="Int. J. Syst. Evol. Microbiol.">
        <title>The Global Catalogue of Microorganisms (GCM) 10K type strain sequencing project: providing services to taxonomists for standard genome sequencing and annotation.</title>
        <authorList>
            <consortium name="The Broad Institute Genomics Platform"/>
            <consortium name="The Broad Institute Genome Sequencing Center for Infectious Disease"/>
            <person name="Wu L."/>
            <person name="Ma J."/>
        </authorList>
    </citation>
    <scope>NUCLEOTIDE SEQUENCE [LARGE SCALE GENOMIC DNA]</scope>
    <source>
        <strain evidence="3">CGMCC 1.12769</strain>
    </source>
</reference>